<dbReference type="AlphaFoldDB" id="C1DUF8"/>
<evidence type="ECO:0000256" key="4">
    <source>
        <dbReference type="ARBA" id="ARBA00023136"/>
    </source>
</evidence>
<evidence type="ECO:0000256" key="2">
    <source>
        <dbReference type="ARBA" id="ARBA00022692"/>
    </source>
</evidence>
<evidence type="ECO:0000313" key="6">
    <source>
        <dbReference type="EMBL" id="ACN98656.1"/>
    </source>
</evidence>
<dbReference type="InterPro" id="IPR003825">
    <property type="entry name" value="Colicin-V_CvpA"/>
</dbReference>
<feature type="transmembrane region" description="Helical" evidence="5">
    <location>
        <begin position="6"/>
        <end position="23"/>
    </location>
</feature>
<dbReference type="KEGG" id="saf:SULAZ_0759"/>
<dbReference type="PANTHER" id="PTHR37306:SF1">
    <property type="entry name" value="COLICIN V PRODUCTION PROTEIN"/>
    <property type="match status" value="1"/>
</dbReference>
<keyword evidence="3 5" id="KW-1133">Transmembrane helix</keyword>
<sequence length="147" mass="16617">MLDFILVLAFLYFLLLGIYRGFLNLVFKFVGFFSGIFIGIAFYKPFSSILSSIFSASSSVVNFLSFLLIILAVVGFSLIIEKMLKRFIYKKKYVKLGDRVLGGVLGIFVFITCILFLANLKEKNEIANTLLSKSQIVSFISKSNYKN</sequence>
<dbReference type="EMBL" id="CP001229">
    <property type="protein sequence ID" value="ACN98656.1"/>
    <property type="molecule type" value="Genomic_DNA"/>
</dbReference>
<gene>
    <name evidence="6" type="primary">cvpA</name>
    <name evidence="6" type="ordered locus">SULAZ_0759</name>
</gene>
<evidence type="ECO:0000313" key="7">
    <source>
        <dbReference type="Proteomes" id="UP000001369"/>
    </source>
</evidence>
<dbReference type="STRING" id="204536.SULAZ_0759"/>
<protein>
    <submittedName>
        <fullName evidence="6">CvpA family protein</fullName>
    </submittedName>
</protein>
<evidence type="ECO:0000256" key="5">
    <source>
        <dbReference type="SAM" id="Phobius"/>
    </source>
</evidence>
<reference evidence="6 7" key="1">
    <citation type="journal article" date="2009" name="J. Bacteriol.">
        <title>Complete and draft genome sequences of six members of the Aquificales.</title>
        <authorList>
            <person name="Reysenbach A.L."/>
            <person name="Hamamura N."/>
            <person name="Podar M."/>
            <person name="Griffiths E."/>
            <person name="Ferreira S."/>
            <person name="Hochstein R."/>
            <person name="Heidelberg J."/>
            <person name="Johnson J."/>
            <person name="Mead D."/>
            <person name="Pohorille A."/>
            <person name="Sarmiento M."/>
            <person name="Schweighofer K."/>
            <person name="Seshadri R."/>
            <person name="Voytek M.A."/>
        </authorList>
    </citation>
    <scope>NUCLEOTIDE SEQUENCE [LARGE SCALE GENOMIC DNA]</scope>
    <source>
        <strain evidence="7">Az-Fu1 / DSM 15241 / OCM 825</strain>
    </source>
</reference>
<feature type="transmembrane region" description="Helical" evidence="5">
    <location>
        <begin position="100"/>
        <end position="120"/>
    </location>
</feature>
<dbReference type="Pfam" id="PF02674">
    <property type="entry name" value="Colicin_V"/>
    <property type="match status" value="1"/>
</dbReference>
<evidence type="ECO:0000256" key="3">
    <source>
        <dbReference type="ARBA" id="ARBA00022989"/>
    </source>
</evidence>
<dbReference type="Proteomes" id="UP000001369">
    <property type="component" value="Chromosome"/>
</dbReference>
<dbReference type="PANTHER" id="PTHR37306">
    <property type="entry name" value="COLICIN V PRODUCTION PROTEIN"/>
    <property type="match status" value="1"/>
</dbReference>
<dbReference type="RefSeq" id="WP_012673978.1">
    <property type="nucleotide sequence ID" value="NC_012438.1"/>
</dbReference>
<evidence type="ECO:0000256" key="1">
    <source>
        <dbReference type="ARBA" id="ARBA00004141"/>
    </source>
</evidence>
<keyword evidence="2 5" id="KW-0812">Transmembrane</keyword>
<dbReference type="GO" id="GO:0009403">
    <property type="term" value="P:toxin biosynthetic process"/>
    <property type="evidence" value="ECO:0007669"/>
    <property type="project" value="InterPro"/>
</dbReference>
<name>C1DUF8_SULAA</name>
<dbReference type="eggNOG" id="COG1286">
    <property type="taxonomic scope" value="Bacteria"/>
</dbReference>
<comment type="subcellular location">
    <subcellularLocation>
        <location evidence="1">Membrane</location>
        <topology evidence="1">Multi-pass membrane protein</topology>
    </subcellularLocation>
</comment>
<feature type="transmembrane region" description="Helical" evidence="5">
    <location>
        <begin position="60"/>
        <end position="80"/>
    </location>
</feature>
<keyword evidence="4 5" id="KW-0472">Membrane</keyword>
<dbReference type="GO" id="GO:0016020">
    <property type="term" value="C:membrane"/>
    <property type="evidence" value="ECO:0007669"/>
    <property type="project" value="UniProtKB-SubCell"/>
</dbReference>
<proteinExistence type="predicted"/>
<accession>C1DUF8</accession>
<keyword evidence="7" id="KW-1185">Reference proteome</keyword>
<organism evidence="6 7">
    <name type="scientific">Sulfurihydrogenibium azorense (strain DSM 15241 / OCM 825 / Az-Fu1)</name>
    <dbReference type="NCBI Taxonomy" id="204536"/>
    <lineage>
        <taxon>Bacteria</taxon>
        <taxon>Pseudomonadati</taxon>
        <taxon>Aquificota</taxon>
        <taxon>Aquificia</taxon>
        <taxon>Aquificales</taxon>
        <taxon>Hydrogenothermaceae</taxon>
        <taxon>Sulfurihydrogenibium</taxon>
    </lineage>
</organism>
<feature type="transmembrane region" description="Helical" evidence="5">
    <location>
        <begin position="30"/>
        <end position="54"/>
    </location>
</feature>
<dbReference type="HOGENOM" id="CLU_148077_0_0_0"/>